<dbReference type="RefSeq" id="XP_045957320.1">
    <property type="nucleotide sequence ID" value="XM_046103029.1"/>
</dbReference>
<comment type="caution">
    <text evidence="2">The sequence shown here is derived from an EMBL/GenBank/DDBJ whole genome shotgun (WGS) entry which is preliminary data.</text>
</comment>
<sequence>MAVNYDCPLTTQRRSDIGGAKTTSETRDATLAPIAQNKRPKICSGCHQPGQRRITSWENTNGNAGRPYYYCTPCAKFITFDDKRGLCDSNPRCDCGQPSRAQVNGRNRRPPRGVHYVCKNGCCDFFARAEKNGQQVAVAEDFIDRLANLSII</sequence>
<dbReference type="Pfam" id="PF23549">
    <property type="entry name" value="Zn_ribbon_GRF_2"/>
    <property type="match status" value="1"/>
</dbReference>
<dbReference type="OrthoDB" id="4469945at2759"/>
<keyword evidence="3" id="KW-1185">Reference proteome</keyword>
<dbReference type="GeneID" id="70131921"/>
<feature type="domain" description="GRF-like zinc ribbon" evidence="1">
    <location>
        <begin position="41"/>
        <end position="84"/>
    </location>
</feature>
<dbReference type="InterPro" id="IPR056444">
    <property type="entry name" value="Zn_ribbon_GRF_2"/>
</dbReference>
<evidence type="ECO:0000313" key="3">
    <source>
        <dbReference type="Proteomes" id="UP000758603"/>
    </source>
</evidence>
<dbReference type="AlphaFoldDB" id="A0A9P8ZXG7"/>
<name>A0A9P8ZXG7_9PEZI</name>
<protein>
    <recommendedName>
        <fullName evidence="1">GRF-like zinc ribbon domain-containing protein</fullName>
    </recommendedName>
</protein>
<reference evidence="2" key="1">
    <citation type="journal article" date="2021" name="Nat. Commun.">
        <title>Genetic determinants of endophytism in the Arabidopsis root mycobiome.</title>
        <authorList>
            <person name="Mesny F."/>
            <person name="Miyauchi S."/>
            <person name="Thiergart T."/>
            <person name="Pickel B."/>
            <person name="Atanasova L."/>
            <person name="Karlsson M."/>
            <person name="Huettel B."/>
            <person name="Barry K.W."/>
            <person name="Haridas S."/>
            <person name="Chen C."/>
            <person name="Bauer D."/>
            <person name="Andreopoulos W."/>
            <person name="Pangilinan J."/>
            <person name="LaButti K."/>
            <person name="Riley R."/>
            <person name="Lipzen A."/>
            <person name="Clum A."/>
            <person name="Drula E."/>
            <person name="Henrissat B."/>
            <person name="Kohler A."/>
            <person name="Grigoriev I.V."/>
            <person name="Martin F.M."/>
            <person name="Hacquard S."/>
        </authorList>
    </citation>
    <scope>NUCLEOTIDE SEQUENCE</scope>
    <source>
        <strain evidence="2">MPI-SDFR-AT-0073</strain>
    </source>
</reference>
<proteinExistence type="predicted"/>
<dbReference type="EMBL" id="JAGPXC010000005">
    <property type="protein sequence ID" value="KAH6653043.1"/>
    <property type="molecule type" value="Genomic_DNA"/>
</dbReference>
<accession>A0A9P8ZXG7</accession>
<evidence type="ECO:0000259" key="1">
    <source>
        <dbReference type="Pfam" id="PF23549"/>
    </source>
</evidence>
<evidence type="ECO:0000313" key="2">
    <source>
        <dbReference type="EMBL" id="KAH6653043.1"/>
    </source>
</evidence>
<gene>
    <name evidence="2" type="ORF">BKA67DRAFT_568410</name>
</gene>
<organism evidence="2 3">
    <name type="scientific">Truncatella angustata</name>
    <dbReference type="NCBI Taxonomy" id="152316"/>
    <lineage>
        <taxon>Eukaryota</taxon>
        <taxon>Fungi</taxon>
        <taxon>Dikarya</taxon>
        <taxon>Ascomycota</taxon>
        <taxon>Pezizomycotina</taxon>
        <taxon>Sordariomycetes</taxon>
        <taxon>Xylariomycetidae</taxon>
        <taxon>Amphisphaeriales</taxon>
        <taxon>Sporocadaceae</taxon>
        <taxon>Truncatella</taxon>
    </lineage>
</organism>
<dbReference type="Proteomes" id="UP000758603">
    <property type="component" value="Unassembled WGS sequence"/>
</dbReference>